<evidence type="ECO:0000313" key="1">
    <source>
        <dbReference type="EMBL" id="CAL4128439.1"/>
    </source>
</evidence>
<gene>
    <name evidence="1" type="ORF">MNOR_LOCUS26115</name>
</gene>
<comment type="caution">
    <text evidence="1">The sequence shown here is derived from an EMBL/GenBank/DDBJ whole genome shotgun (WGS) entry which is preliminary data.</text>
</comment>
<dbReference type="EMBL" id="CAXKWB010025673">
    <property type="protein sequence ID" value="CAL4128439.1"/>
    <property type="molecule type" value="Genomic_DNA"/>
</dbReference>
<sequence>IVTIWKIHMSFTILHRKSNYSSNKILQQVLLDICKEIKNPCKLFISINYNCIPHKTILCTVLFLDILRLCQHCIPPMREACWYMNNQKLIHQIQNRSRTFY</sequence>
<evidence type="ECO:0000313" key="2">
    <source>
        <dbReference type="Proteomes" id="UP001497623"/>
    </source>
</evidence>
<dbReference type="Proteomes" id="UP001497623">
    <property type="component" value="Unassembled WGS sequence"/>
</dbReference>
<evidence type="ECO:0008006" key="3">
    <source>
        <dbReference type="Google" id="ProtNLM"/>
    </source>
</evidence>
<reference evidence="1 2" key="1">
    <citation type="submission" date="2024-05" db="EMBL/GenBank/DDBJ databases">
        <authorList>
            <person name="Wallberg A."/>
        </authorList>
    </citation>
    <scope>NUCLEOTIDE SEQUENCE [LARGE SCALE GENOMIC DNA]</scope>
</reference>
<feature type="non-terminal residue" evidence="1">
    <location>
        <position position="1"/>
    </location>
</feature>
<organism evidence="1 2">
    <name type="scientific">Meganyctiphanes norvegica</name>
    <name type="common">Northern krill</name>
    <name type="synonym">Thysanopoda norvegica</name>
    <dbReference type="NCBI Taxonomy" id="48144"/>
    <lineage>
        <taxon>Eukaryota</taxon>
        <taxon>Metazoa</taxon>
        <taxon>Ecdysozoa</taxon>
        <taxon>Arthropoda</taxon>
        <taxon>Crustacea</taxon>
        <taxon>Multicrustacea</taxon>
        <taxon>Malacostraca</taxon>
        <taxon>Eumalacostraca</taxon>
        <taxon>Eucarida</taxon>
        <taxon>Euphausiacea</taxon>
        <taxon>Euphausiidae</taxon>
        <taxon>Meganyctiphanes</taxon>
    </lineage>
</organism>
<dbReference type="AlphaFoldDB" id="A0AAV2RMU7"/>
<accession>A0AAV2RMU7</accession>
<name>A0AAV2RMU7_MEGNR</name>
<proteinExistence type="predicted"/>
<protein>
    <recommendedName>
        <fullName evidence="3">Maturase K</fullName>
    </recommendedName>
</protein>
<keyword evidence="2" id="KW-1185">Reference proteome</keyword>